<evidence type="ECO:0000313" key="2">
    <source>
        <dbReference type="EMBL" id="PIT94119.1"/>
    </source>
</evidence>
<gene>
    <name evidence="2" type="ORF">COU00_00730</name>
</gene>
<feature type="compositionally biased region" description="Low complexity" evidence="1">
    <location>
        <begin position="237"/>
        <end position="260"/>
    </location>
</feature>
<dbReference type="AlphaFoldDB" id="A0A2M6WMU7"/>
<proteinExistence type="predicted"/>
<comment type="caution">
    <text evidence="2">The sequence shown here is derived from an EMBL/GenBank/DDBJ whole genome shotgun (WGS) entry which is preliminary data.</text>
</comment>
<feature type="region of interest" description="Disordered" evidence="1">
    <location>
        <begin position="237"/>
        <end position="307"/>
    </location>
</feature>
<organism evidence="2 3">
    <name type="scientific">Candidatus Falkowbacteria bacterium CG10_big_fil_rev_8_21_14_0_10_43_11</name>
    <dbReference type="NCBI Taxonomy" id="1974568"/>
    <lineage>
        <taxon>Bacteria</taxon>
        <taxon>Candidatus Falkowiibacteriota</taxon>
    </lineage>
</organism>
<accession>A0A2M6WMU7</accession>
<sequence length="307" mass="33121">MWHFVQYNNAFLIILVVCVLAFGSLSFASEEVRDATIGGKTVYAEGTDNTLLLEQDFDKFNMDFKITGIVEDEESYVVNYSYVDFDLTSPLPGSEGEVVSTGSEGVAWQFTEKQGARKIDKPFRQDLGLYLAGQLRQEASARIKELKRLQREEREKGLTKIVQVTEYSGLIGKILDLSTAVFPGYEPVKKVELETPLMDEQIVQRAGSSGADNLANVYNNWIEEHPSAVADLNAGETAATTTAETTGTPSSPQLSPAAASEGANAPEVETSESSAGQEAPAPTENEPVENNGTVTSPVTAPVEGVGQ</sequence>
<dbReference type="Proteomes" id="UP000229335">
    <property type="component" value="Unassembled WGS sequence"/>
</dbReference>
<evidence type="ECO:0000256" key="1">
    <source>
        <dbReference type="SAM" id="MobiDB-lite"/>
    </source>
</evidence>
<dbReference type="EMBL" id="PFAS01000007">
    <property type="protein sequence ID" value="PIT94119.1"/>
    <property type="molecule type" value="Genomic_DNA"/>
</dbReference>
<reference evidence="3" key="1">
    <citation type="submission" date="2017-09" db="EMBL/GenBank/DDBJ databases">
        <title>Depth-based differentiation of microbial function through sediment-hosted aquifers and enrichment of novel symbionts in the deep terrestrial subsurface.</title>
        <authorList>
            <person name="Probst A.J."/>
            <person name="Ladd B."/>
            <person name="Jarett J.K."/>
            <person name="Geller-Mcgrath D.E."/>
            <person name="Sieber C.M.K."/>
            <person name="Emerson J.B."/>
            <person name="Anantharaman K."/>
            <person name="Thomas B.C."/>
            <person name="Malmstrom R."/>
            <person name="Stieglmeier M."/>
            <person name="Klingl A."/>
            <person name="Woyke T."/>
            <person name="Ryan C.M."/>
            <person name="Banfield J.F."/>
        </authorList>
    </citation>
    <scope>NUCLEOTIDE SEQUENCE [LARGE SCALE GENOMIC DNA]</scope>
</reference>
<name>A0A2M6WMU7_9BACT</name>
<evidence type="ECO:0000313" key="3">
    <source>
        <dbReference type="Proteomes" id="UP000229335"/>
    </source>
</evidence>
<protein>
    <submittedName>
        <fullName evidence="2">Uncharacterized protein</fullName>
    </submittedName>
</protein>
<feature type="compositionally biased region" description="Polar residues" evidence="1">
    <location>
        <begin position="288"/>
        <end position="298"/>
    </location>
</feature>